<evidence type="ECO:0000313" key="2">
    <source>
        <dbReference type="Proteomes" id="UP000255284"/>
    </source>
</evidence>
<organism evidence="1 2">
    <name type="scientific">Mobiluncus mulieris</name>
    <dbReference type="NCBI Taxonomy" id="2052"/>
    <lineage>
        <taxon>Bacteria</taxon>
        <taxon>Bacillati</taxon>
        <taxon>Actinomycetota</taxon>
        <taxon>Actinomycetes</taxon>
        <taxon>Actinomycetales</taxon>
        <taxon>Actinomycetaceae</taxon>
        <taxon>Mobiluncus</taxon>
    </lineage>
</organism>
<dbReference type="AlphaFoldDB" id="A0A8G2HT97"/>
<dbReference type="Proteomes" id="UP000255284">
    <property type="component" value="Unassembled WGS sequence"/>
</dbReference>
<accession>A0A8G2HT97</accession>
<name>A0A8G2HT97_9ACTO</name>
<sequence length="34" mass="3682">MSDGSTVADNGDVNFTLKAGGKTGEYLWEYTIIQ</sequence>
<gene>
    <name evidence="1" type="ORF">NCTC11819_01495</name>
</gene>
<reference evidence="1 2" key="1">
    <citation type="submission" date="2018-06" db="EMBL/GenBank/DDBJ databases">
        <authorList>
            <consortium name="Pathogen Informatics"/>
            <person name="Doyle S."/>
        </authorList>
    </citation>
    <scope>NUCLEOTIDE SEQUENCE [LARGE SCALE GENOMIC DNA]</scope>
    <source>
        <strain evidence="1 2">NCTC11819</strain>
    </source>
</reference>
<comment type="caution">
    <text evidence="1">The sequence shown here is derived from an EMBL/GenBank/DDBJ whole genome shotgun (WGS) entry which is preliminary data.</text>
</comment>
<dbReference type="EMBL" id="UGGQ01000006">
    <property type="protein sequence ID" value="STO16916.1"/>
    <property type="molecule type" value="Genomic_DNA"/>
</dbReference>
<proteinExistence type="predicted"/>
<protein>
    <submittedName>
        <fullName evidence="1">Uncharacterized protein</fullName>
    </submittedName>
</protein>
<evidence type="ECO:0000313" key="1">
    <source>
        <dbReference type="EMBL" id="STO16916.1"/>
    </source>
</evidence>